<proteinExistence type="predicted"/>
<evidence type="ECO:0000313" key="2">
    <source>
        <dbReference type="Proteomes" id="UP000600214"/>
    </source>
</evidence>
<protein>
    <recommendedName>
        <fullName evidence="3">Restriction endonuclease</fullName>
    </recommendedName>
</protein>
<sequence length="350" mass="40132">MTEILNKTPPKGYRMEETLRNYFLRSGYFVVRGVPFVYEGFDVTDIDLWMYGRTSSVAREVTIVDAKNKKTPQAIERIFWVQGLRIATKASSAIVATTDRRQEVKDFGRDLGVVVLDGNFLNKLATSGDQFDRISDEDLYRQISEYSLSKLDGDWKGRLNLCKSLLASPLSFDACNEWLTHAKFFAEQAITKENRRELPLRCLYLICSFIAVAIDYNLKEISFYEQSDRSKLLKEGFTYGTRGNLGIKKIINVAMGLIEENIKDGSAIARQLKSSVDSQFEALNTMILGEYFAKNDVARSLFNVAREFESLAMNRLFVSHNTATVELRSMLFCLLDYWQIRRELFGEKSM</sequence>
<dbReference type="Proteomes" id="UP000600214">
    <property type="component" value="Unassembled WGS sequence"/>
</dbReference>
<dbReference type="EMBL" id="BMIA01000003">
    <property type="protein sequence ID" value="GGH42541.1"/>
    <property type="molecule type" value="Genomic_DNA"/>
</dbReference>
<comment type="caution">
    <text evidence="1">The sequence shown here is derived from an EMBL/GenBank/DDBJ whole genome shotgun (WGS) entry which is preliminary data.</text>
</comment>
<organism evidence="1 2">
    <name type="scientific">Dyadobacter endophyticus</name>
    <dbReference type="NCBI Taxonomy" id="1749036"/>
    <lineage>
        <taxon>Bacteria</taxon>
        <taxon>Pseudomonadati</taxon>
        <taxon>Bacteroidota</taxon>
        <taxon>Cytophagia</taxon>
        <taxon>Cytophagales</taxon>
        <taxon>Spirosomataceae</taxon>
        <taxon>Dyadobacter</taxon>
    </lineage>
</organism>
<evidence type="ECO:0000313" key="1">
    <source>
        <dbReference type="EMBL" id="GGH42541.1"/>
    </source>
</evidence>
<keyword evidence="2" id="KW-1185">Reference proteome</keyword>
<evidence type="ECO:0008006" key="3">
    <source>
        <dbReference type="Google" id="ProtNLM"/>
    </source>
</evidence>
<name>A0ABQ1YY23_9BACT</name>
<gene>
    <name evidence="1" type="ORF">GCM10007423_39220</name>
</gene>
<dbReference type="RefSeq" id="WP_229222738.1">
    <property type="nucleotide sequence ID" value="NZ_BMIA01000003.1"/>
</dbReference>
<accession>A0ABQ1YY23</accession>
<reference evidence="2" key="1">
    <citation type="journal article" date="2019" name="Int. J. Syst. Evol. Microbiol.">
        <title>The Global Catalogue of Microorganisms (GCM) 10K type strain sequencing project: providing services to taxonomists for standard genome sequencing and annotation.</title>
        <authorList>
            <consortium name="The Broad Institute Genomics Platform"/>
            <consortium name="The Broad Institute Genome Sequencing Center for Infectious Disease"/>
            <person name="Wu L."/>
            <person name="Ma J."/>
        </authorList>
    </citation>
    <scope>NUCLEOTIDE SEQUENCE [LARGE SCALE GENOMIC DNA]</scope>
    <source>
        <strain evidence="2">CGMCC 1.15288</strain>
    </source>
</reference>